<proteinExistence type="predicted"/>
<keyword evidence="2" id="KW-1185">Reference proteome</keyword>
<evidence type="ECO:0000313" key="1">
    <source>
        <dbReference type="EMBL" id="PWN54192.1"/>
    </source>
</evidence>
<protein>
    <submittedName>
        <fullName evidence="1">Barwin-like endoglucanase</fullName>
    </submittedName>
</protein>
<evidence type="ECO:0000313" key="2">
    <source>
        <dbReference type="Proteomes" id="UP000245626"/>
    </source>
</evidence>
<name>A0ACD0P848_9BASI</name>
<gene>
    <name evidence="1" type="ORF">IE53DRAFT_1864</name>
</gene>
<sequence>MQFTNIILLTLALIATVVLGAPLESRASSGKGTYYYQNGNPGSCGKWHKDSDMIVAINSPQYKKSNCGRSLWITYNGKKINAVAADKCPSCAWGSLDLSVGAFKKLAKLDKGVINVKWGWN</sequence>
<organism evidence="1 2">
    <name type="scientific">Violaceomyces palustris</name>
    <dbReference type="NCBI Taxonomy" id="1673888"/>
    <lineage>
        <taxon>Eukaryota</taxon>
        <taxon>Fungi</taxon>
        <taxon>Dikarya</taxon>
        <taxon>Basidiomycota</taxon>
        <taxon>Ustilaginomycotina</taxon>
        <taxon>Ustilaginomycetes</taxon>
        <taxon>Violaceomycetales</taxon>
        <taxon>Violaceomycetaceae</taxon>
        <taxon>Violaceomyces</taxon>
    </lineage>
</organism>
<accession>A0ACD0P848</accession>
<dbReference type="Proteomes" id="UP000245626">
    <property type="component" value="Unassembled WGS sequence"/>
</dbReference>
<dbReference type="EMBL" id="KZ819692">
    <property type="protein sequence ID" value="PWN54192.1"/>
    <property type="molecule type" value="Genomic_DNA"/>
</dbReference>
<reference evidence="1 2" key="1">
    <citation type="journal article" date="2018" name="Mol. Biol. Evol.">
        <title>Broad Genomic Sampling Reveals a Smut Pathogenic Ancestry of the Fungal Clade Ustilaginomycotina.</title>
        <authorList>
            <person name="Kijpornyongpan T."/>
            <person name="Mondo S.J."/>
            <person name="Barry K."/>
            <person name="Sandor L."/>
            <person name="Lee J."/>
            <person name="Lipzen A."/>
            <person name="Pangilinan J."/>
            <person name="LaButti K."/>
            <person name="Hainaut M."/>
            <person name="Henrissat B."/>
            <person name="Grigoriev I.V."/>
            <person name="Spatafora J.W."/>
            <person name="Aime M.C."/>
        </authorList>
    </citation>
    <scope>NUCLEOTIDE SEQUENCE [LARGE SCALE GENOMIC DNA]</scope>
    <source>
        <strain evidence="1 2">SA 807</strain>
    </source>
</reference>